<evidence type="ECO:0000313" key="1">
    <source>
        <dbReference type="EMBL" id="MTV74312.1"/>
    </source>
</evidence>
<feature type="non-terminal residue" evidence="1">
    <location>
        <position position="1"/>
    </location>
</feature>
<accession>A0A6G2DDC7</accession>
<protein>
    <submittedName>
        <fullName evidence="1">Methylenetetrahydrofolate reductase [NAD(P)H]</fullName>
    </submittedName>
</protein>
<reference evidence="1 2" key="1">
    <citation type="submission" date="2019-11" db="EMBL/GenBank/DDBJ databases">
        <title>Growth characteristics of pneumococcus vary with the chemical composition of the capsule and with environmental conditions.</title>
        <authorList>
            <person name="Tothpal A."/>
            <person name="Desobry K."/>
            <person name="Joshi S."/>
            <person name="Wyllie A.L."/>
            <person name="Weinberger D.M."/>
        </authorList>
    </citation>
    <scope>NUCLEOTIDE SEQUENCE [LARGE SCALE GENOMIC DNA]</scope>
    <source>
        <strain evidence="2">pnumococcus19F</strain>
    </source>
</reference>
<name>A0A6G2DDC7_STREE</name>
<dbReference type="EMBL" id="WNHQ01001008">
    <property type="protein sequence ID" value="MTV74312.1"/>
    <property type="molecule type" value="Genomic_DNA"/>
</dbReference>
<organism evidence="1 2">
    <name type="scientific">Streptococcus pneumoniae</name>
    <dbReference type="NCBI Taxonomy" id="1313"/>
    <lineage>
        <taxon>Bacteria</taxon>
        <taxon>Bacillati</taxon>
        <taxon>Bacillota</taxon>
        <taxon>Bacilli</taxon>
        <taxon>Lactobacillales</taxon>
        <taxon>Streptococcaceae</taxon>
        <taxon>Streptococcus</taxon>
    </lineage>
</organism>
<dbReference type="Proteomes" id="UP000483094">
    <property type="component" value="Unassembled WGS sequence"/>
</dbReference>
<comment type="caution">
    <text evidence="1">The sequence shown here is derived from an EMBL/GenBank/DDBJ whole genome shotgun (WGS) entry which is preliminary data.</text>
</comment>
<gene>
    <name evidence="1" type="ORF">GM540_10070</name>
</gene>
<evidence type="ECO:0000313" key="2">
    <source>
        <dbReference type="Proteomes" id="UP000483094"/>
    </source>
</evidence>
<proteinExistence type="predicted"/>
<sequence length="27" mass="3060">LYTMNNADTAKYIHQATHALFNHQSLG</sequence>
<dbReference type="AlphaFoldDB" id="A0A6G2DDC7"/>